<dbReference type="EMBL" id="VMGL01000058">
    <property type="protein sequence ID" value="TSC95701.1"/>
    <property type="molecule type" value="Genomic_DNA"/>
</dbReference>
<evidence type="ECO:0000313" key="3">
    <source>
        <dbReference type="Proteomes" id="UP000318711"/>
    </source>
</evidence>
<sequence>DNIFLETAIAGKADYLVTGDKDLLTLKKINGTQIITLRDFLTELSNPSNKNFI</sequence>
<organism evidence="2 3">
    <name type="scientific">Candidatus Berkelbacteria bacterium Licking1014_2</name>
    <dbReference type="NCBI Taxonomy" id="2017146"/>
    <lineage>
        <taxon>Bacteria</taxon>
        <taxon>Candidatus Berkelbacteria</taxon>
    </lineage>
</organism>
<dbReference type="GO" id="GO:0006629">
    <property type="term" value="P:lipid metabolic process"/>
    <property type="evidence" value="ECO:0007669"/>
    <property type="project" value="InterPro"/>
</dbReference>
<proteinExistence type="predicted"/>
<dbReference type="AlphaFoldDB" id="A0A554LS53"/>
<accession>A0A554LS53</accession>
<dbReference type="PROSITE" id="PS51704">
    <property type="entry name" value="GP_PDE"/>
    <property type="match status" value="1"/>
</dbReference>
<dbReference type="InterPro" id="IPR002850">
    <property type="entry name" value="PIN_toxin-like"/>
</dbReference>
<comment type="caution">
    <text evidence="2">The sequence shown here is derived from an EMBL/GenBank/DDBJ whole genome shotgun (WGS) entry which is preliminary data.</text>
</comment>
<dbReference type="Proteomes" id="UP000318711">
    <property type="component" value="Unassembled WGS sequence"/>
</dbReference>
<evidence type="ECO:0000259" key="1">
    <source>
        <dbReference type="PROSITE" id="PS51704"/>
    </source>
</evidence>
<feature type="non-terminal residue" evidence="2">
    <location>
        <position position="1"/>
    </location>
</feature>
<protein>
    <recommendedName>
        <fullName evidence="1">GP-PDE domain-containing protein</fullName>
    </recommendedName>
</protein>
<evidence type="ECO:0000313" key="2">
    <source>
        <dbReference type="EMBL" id="TSC95701.1"/>
    </source>
</evidence>
<feature type="domain" description="GP-PDE" evidence="1">
    <location>
        <begin position="1"/>
        <end position="53"/>
    </location>
</feature>
<dbReference type="GO" id="GO:0008081">
    <property type="term" value="F:phosphoric diester hydrolase activity"/>
    <property type="evidence" value="ECO:0007669"/>
    <property type="project" value="InterPro"/>
</dbReference>
<reference evidence="2 3" key="1">
    <citation type="submission" date="2017-07" db="EMBL/GenBank/DDBJ databases">
        <title>Mechanisms for carbon and nitrogen cycling indicate functional differentiation within the Candidate Phyla Radiation.</title>
        <authorList>
            <person name="Danczak R.E."/>
            <person name="Johnston M.D."/>
            <person name="Kenah C."/>
            <person name="Slattery M."/>
            <person name="Wrighton K.C."/>
            <person name="Wilkins M.J."/>
        </authorList>
    </citation>
    <scope>NUCLEOTIDE SEQUENCE [LARGE SCALE GENOMIC DNA]</scope>
    <source>
        <strain evidence="2">Licking1014_2</strain>
    </source>
</reference>
<dbReference type="InterPro" id="IPR030395">
    <property type="entry name" value="GP_PDE_dom"/>
</dbReference>
<name>A0A554LS53_9BACT</name>
<gene>
    <name evidence="2" type="ORF">CEN88_443</name>
</gene>
<dbReference type="NCBIfam" id="TIGR00305">
    <property type="entry name" value="putative toxin-antitoxin system toxin component, PIN family"/>
    <property type="match status" value="1"/>
</dbReference>